<dbReference type="RefSeq" id="WP_244726874.1">
    <property type="nucleotide sequence ID" value="NZ_CP095045.1"/>
</dbReference>
<keyword evidence="2" id="KW-0812">Transmembrane</keyword>
<proteinExistence type="predicted"/>
<keyword evidence="4" id="KW-1185">Reference proteome</keyword>
<sequence>MPHDSPPVAAPQHPRGDGGARLRLRFRPNRGPLSGAEPSRPRLPRVLRRPARLLAEERGAVTAEYAIVIMAAVAFAGLLVAIMRSEEIRAMLVQLVEDALGAAG</sequence>
<evidence type="ECO:0000313" key="3">
    <source>
        <dbReference type="EMBL" id="UOQ56529.1"/>
    </source>
</evidence>
<keyword evidence="2" id="KW-1133">Transmembrane helix</keyword>
<reference evidence="3 4" key="1">
    <citation type="submission" date="2022-04" db="EMBL/GenBank/DDBJ databases">
        <title>Leucobacter sp. isolated from rhizosphere of garlic.</title>
        <authorList>
            <person name="Won M."/>
            <person name="Lee C.-M."/>
            <person name="Woen H.-Y."/>
            <person name="Kwon S.-W."/>
        </authorList>
    </citation>
    <scope>NUCLEOTIDE SEQUENCE [LARGE SCALE GENOMIC DNA]</scope>
    <source>
        <strain evidence="3 4">H21R-40</strain>
    </source>
</reference>
<protein>
    <submittedName>
        <fullName evidence="3">DUF4244 domain-containing protein</fullName>
    </submittedName>
</protein>
<dbReference type="EMBL" id="CP095045">
    <property type="protein sequence ID" value="UOQ56529.1"/>
    <property type="molecule type" value="Genomic_DNA"/>
</dbReference>
<evidence type="ECO:0000313" key="4">
    <source>
        <dbReference type="Proteomes" id="UP000831786"/>
    </source>
</evidence>
<evidence type="ECO:0000256" key="1">
    <source>
        <dbReference type="SAM" id="MobiDB-lite"/>
    </source>
</evidence>
<feature type="transmembrane region" description="Helical" evidence="2">
    <location>
        <begin position="65"/>
        <end position="83"/>
    </location>
</feature>
<name>A0ABY4FIM2_9MICO</name>
<gene>
    <name evidence="3" type="ORF">MUN78_12705</name>
</gene>
<dbReference type="Pfam" id="PF14029">
    <property type="entry name" value="DUF4244"/>
    <property type="match status" value="1"/>
</dbReference>
<organism evidence="3 4">
    <name type="scientific">Leucobacter allii</name>
    <dbReference type="NCBI Taxonomy" id="2932247"/>
    <lineage>
        <taxon>Bacteria</taxon>
        <taxon>Bacillati</taxon>
        <taxon>Actinomycetota</taxon>
        <taxon>Actinomycetes</taxon>
        <taxon>Micrococcales</taxon>
        <taxon>Microbacteriaceae</taxon>
        <taxon>Leucobacter</taxon>
    </lineage>
</organism>
<dbReference type="Proteomes" id="UP000831786">
    <property type="component" value="Chromosome"/>
</dbReference>
<feature type="region of interest" description="Disordered" evidence="1">
    <location>
        <begin position="1"/>
        <end position="42"/>
    </location>
</feature>
<dbReference type="InterPro" id="IPR025338">
    <property type="entry name" value="DUF4244"/>
</dbReference>
<evidence type="ECO:0000256" key="2">
    <source>
        <dbReference type="SAM" id="Phobius"/>
    </source>
</evidence>
<keyword evidence="2" id="KW-0472">Membrane</keyword>
<accession>A0ABY4FIM2</accession>